<reference evidence="2 3" key="1">
    <citation type="journal article" date="2019" name="Commun. Biol.">
        <title>The bagworm genome reveals a unique fibroin gene that provides high tensile strength.</title>
        <authorList>
            <person name="Kono N."/>
            <person name="Nakamura H."/>
            <person name="Ohtoshi R."/>
            <person name="Tomita M."/>
            <person name="Numata K."/>
            <person name="Arakawa K."/>
        </authorList>
    </citation>
    <scope>NUCLEOTIDE SEQUENCE [LARGE SCALE GENOMIC DNA]</scope>
</reference>
<feature type="region of interest" description="Disordered" evidence="1">
    <location>
        <begin position="1"/>
        <end position="25"/>
    </location>
</feature>
<proteinExistence type="predicted"/>
<dbReference type="Proteomes" id="UP000299102">
    <property type="component" value="Unassembled WGS sequence"/>
</dbReference>
<protein>
    <submittedName>
        <fullName evidence="2">Uncharacterized protein</fullName>
    </submittedName>
</protein>
<gene>
    <name evidence="2" type="ORF">EVAR_97542_1</name>
</gene>
<dbReference type="AlphaFoldDB" id="A0A4C1WLC7"/>
<keyword evidence="3" id="KW-1185">Reference proteome</keyword>
<dbReference type="EMBL" id="BGZK01000594">
    <property type="protein sequence ID" value="GBP52071.1"/>
    <property type="molecule type" value="Genomic_DNA"/>
</dbReference>
<name>A0A4C1WLC7_EUMVA</name>
<accession>A0A4C1WLC7</accession>
<evidence type="ECO:0000256" key="1">
    <source>
        <dbReference type="SAM" id="MobiDB-lite"/>
    </source>
</evidence>
<sequence length="156" mass="18088">MENTSGAANKARGRNNKTNVSHNYYGKRSDRRVQALVLIQRFIVGKSGKCERRSTKWGAWRRRPPLGPRRPPRPAHAWRFGKHLTLYTCRLRGETFKKQPKASYFSPLCSPLVISFDGPLDALQRNEVFYHCFGLLLRFGFVLNAKFQFTKCLQRS</sequence>
<evidence type="ECO:0000313" key="2">
    <source>
        <dbReference type="EMBL" id="GBP52071.1"/>
    </source>
</evidence>
<comment type="caution">
    <text evidence="2">The sequence shown here is derived from an EMBL/GenBank/DDBJ whole genome shotgun (WGS) entry which is preliminary data.</text>
</comment>
<evidence type="ECO:0000313" key="3">
    <source>
        <dbReference type="Proteomes" id="UP000299102"/>
    </source>
</evidence>
<organism evidence="2 3">
    <name type="scientific">Eumeta variegata</name>
    <name type="common">Bagworm moth</name>
    <name type="synonym">Eumeta japonica</name>
    <dbReference type="NCBI Taxonomy" id="151549"/>
    <lineage>
        <taxon>Eukaryota</taxon>
        <taxon>Metazoa</taxon>
        <taxon>Ecdysozoa</taxon>
        <taxon>Arthropoda</taxon>
        <taxon>Hexapoda</taxon>
        <taxon>Insecta</taxon>
        <taxon>Pterygota</taxon>
        <taxon>Neoptera</taxon>
        <taxon>Endopterygota</taxon>
        <taxon>Lepidoptera</taxon>
        <taxon>Glossata</taxon>
        <taxon>Ditrysia</taxon>
        <taxon>Tineoidea</taxon>
        <taxon>Psychidae</taxon>
        <taxon>Oiketicinae</taxon>
        <taxon>Eumeta</taxon>
    </lineage>
</organism>